<comment type="caution">
    <text evidence="1">The sequence shown here is derived from an EMBL/GenBank/DDBJ whole genome shotgun (WGS) entry which is preliminary data.</text>
</comment>
<name>A0ACA9RYC5_9GLOM</name>
<keyword evidence="2" id="KW-1185">Reference proteome</keyword>
<evidence type="ECO:0000313" key="1">
    <source>
        <dbReference type="EMBL" id="CAG8813251.1"/>
    </source>
</evidence>
<feature type="non-terminal residue" evidence="1">
    <location>
        <position position="107"/>
    </location>
</feature>
<accession>A0ACA9RYC5</accession>
<evidence type="ECO:0000313" key="2">
    <source>
        <dbReference type="Proteomes" id="UP000789920"/>
    </source>
</evidence>
<sequence>MESRVTGREIVLAENARIQVRIYELQQKIIALNADKNELIQENTPNENLTRLNTALRIVLRNTEDKKDHYKAANIKKFEDFISNYIFSLLNNIGTLFQFDNQYMRNI</sequence>
<dbReference type="Proteomes" id="UP000789920">
    <property type="component" value="Unassembled WGS sequence"/>
</dbReference>
<protein>
    <submittedName>
        <fullName evidence="1">17005_t:CDS:1</fullName>
    </submittedName>
</protein>
<reference evidence="1" key="1">
    <citation type="submission" date="2021-06" db="EMBL/GenBank/DDBJ databases">
        <authorList>
            <person name="Kallberg Y."/>
            <person name="Tangrot J."/>
            <person name="Rosling A."/>
        </authorList>
    </citation>
    <scope>NUCLEOTIDE SEQUENCE</scope>
    <source>
        <strain evidence="1">MA461A</strain>
    </source>
</reference>
<proteinExistence type="predicted"/>
<organism evidence="1 2">
    <name type="scientific">Racocetra persica</name>
    <dbReference type="NCBI Taxonomy" id="160502"/>
    <lineage>
        <taxon>Eukaryota</taxon>
        <taxon>Fungi</taxon>
        <taxon>Fungi incertae sedis</taxon>
        <taxon>Mucoromycota</taxon>
        <taxon>Glomeromycotina</taxon>
        <taxon>Glomeromycetes</taxon>
        <taxon>Diversisporales</taxon>
        <taxon>Gigasporaceae</taxon>
        <taxon>Racocetra</taxon>
    </lineage>
</organism>
<gene>
    <name evidence="1" type="ORF">RPERSI_LOCUS23727</name>
</gene>
<dbReference type="EMBL" id="CAJVQC010074728">
    <property type="protein sequence ID" value="CAG8813251.1"/>
    <property type="molecule type" value="Genomic_DNA"/>
</dbReference>